<dbReference type="EMBL" id="JAHLQL010000004">
    <property type="protein sequence ID" value="MBU5592476.1"/>
    <property type="molecule type" value="Genomic_DNA"/>
</dbReference>
<dbReference type="Proteomes" id="UP000736583">
    <property type="component" value="Unassembled WGS sequence"/>
</dbReference>
<name>A0ABS6F1U1_9CLOT</name>
<dbReference type="InterPro" id="IPR037481">
    <property type="entry name" value="LacX"/>
</dbReference>
<sequence length="290" mass="33836">MHSLENQLLCIKIHDKGAELHSIYEKKEKLEYLWQGDEKFWPRHAPVLFPIVGKVNGNVYKVCGMKYSLPQHGLARDLDFKLIEEDSHSLLFELAYSEETLKVYPYKFKFQIGYQLTENTLKIKYRVINQDDRDIYFSLGAHPGFNCPLYSEEKFEDYYLEFEENESVHTMCLNEKGYFKRETKSLLNNEKKIALNYDLFKDDALVFKNLKSQSICLKGSKNSKGLEVNFKGFPFLGIWTKNSGAPFVCIEPWYGHADFEDFNGEFKDKSGIVKLEKGKDFNAEMSISIL</sequence>
<protein>
    <submittedName>
        <fullName evidence="1">Aldose 1-epimerase family protein</fullName>
    </submittedName>
</protein>
<dbReference type="PANTHER" id="PTHR11122:SF13">
    <property type="entry name" value="GLUCOSE-6-PHOSPHATE 1-EPIMERASE"/>
    <property type="match status" value="1"/>
</dbReference>
<organism evidence="1 2">
    <name type="scientific">Clostridium simiarum</name>
    <dbReference type="NCBI Taxonomy" id="2841506"/>
    <lineage>
        <taxon>Bacteria</taxon>
        <taxon>Bacillati</taxon>
        <taxon>Bacillota</taxon>
        <taxon>Clostridia</taxon>
        <taxon>Eubacteriales</taxon>
        <taxon>Clostridiaceae</taxon>
        <taxon>Clostridium</taxon>
    </lineage>
</organism>
<reference evidence="1 2" key="1">
    <citation type="submission" date="2021-06" db="EMBL/GenBank/DDBJ databases">
        <authorList>
            <person name="Sun Q."/>
            <person name="Li D."/>
        </authorList>
    </citation>
    <scope>NUCLEOTIDE SEQUENCE [LARGE SCALE GENOMIC DNA]</scope>
    <source>
        <strain evidence="1 2">MSJ-4</strain>
    </source>
</reference>
<dbReference type="PANTHER" id="PTHR11122">
    <property type="entry name" value="APOSPORY-ASSOCIATED PROTEIN C-RELATED"/>
    <property type="match status" value="1"/>
</dbReference>
<gene>
    <name evidence="1" type="ORF">KQI89_11995</name>
</gene>
<evidence type="ECO:0000313" key="1">
    <source>
        <dbReference type="EMBL" id="MBU5592476.1"/>
    </source>
</evidence>
<comment type="caution">
    <text evidence="1">The sequence shown here is derived from an EMBL/GenBank/DDBJ whole genome shotgun (WGS) entry which is preliminary data.</text>
</comment>
<dbReference type="Pfam" id="PF01263">
    <property type="entry name" value="Aldose_epim"/>
    <property type="match status" value="1"/>
</dbReference>
<accession>A0ABS6F1U1</accession>
<proteinExistence type="predicted"/>
<evidence type="ECO:0000313" key="2">
    <source>
        <dbReference type="Proteomes" id="UP000736583"/>
    </source>
</evidence>
<dbReference type="InterPro" id="IPR008183">
    <property type="entry name" value="Aldose_1/G6P_1-epimerase"/>
</dbReference>
<dbReference type="CDD" id="cd09024">
    <property type="entry name" value="Aldose_epim_lacX"/>
    <property type="match status" value="1"/>
</dbReference>
<keyword evidence="2" id="KW-1185">Reference proteome</keyword>
<dbReference type="RefSeq" id="WP_216457254.1">
    <property type="nucleotide sequence ID" value="NZ_JAHLQL010000004.1"/>
</dbReference>